<name>A0A385Z9V9_9PSED</name>
<organism evidence="5 6">
    <name type="scientific">Pseudomonas cavernae</name>
    <dbReference type="NCBI Taxonomy" id="2320867"/>
    <lineage>
        <taxon>Bacteria</taxon>
        <taxon>Pseudomonadati</taxon>
        <taxon>Pseudomonadota</taxon>
        <taxon>Gammaproteobacteria</taxon>
        <taxon>Pseudomonadales</taxon>
        <taxon>Pseudomonadaceae</taxon>
        <taxon>Pseudomonas</taxon>
    </lineage>
</organism>
<evidence type="ECO:0000313" key="6">
    <source>
        <dbReference type="Proteomes" id="UP000265560"/>
    </source>
</evidence>
<proteinExistence type="inferred from homology"/>
<evidence type="ECO:0000259" key="4">
    <source>
        <dbReference type="Pfam" id="PF13407"/>
    </source>
</evidence>
<dbReference type="PANTHER" id="PTHR46847:SF2">
    <property type="entry name" value="ABC TRANSPORTER SUGAR-BINDING PROTEIN"/>
    <property type="match status" value="1"/>
</dbReference>
<dbReference type="AlphaFoldDB" id="A0A385Z9V9"/>
<protein>
    <submittedName>
        <fullName evidence="5">LacI family transcriptional regulator</fullName>
    </submittedName>
</protein>
<dbReference type="KEGG" id="pcav:D3880_11050"/>
<dbReference type="CDD" id="cd06324">
    <property type="entry name" value="PBP1_ABC_sugar_binding-like"/>
    <property type="match status" value="1"/>
</dbReference>
<feature type="domain" description="Periplasmic binding protein" evidence="4">
    <location>
        <begin position="16"/>
        <end position="284"/>
    </location>
</feature>
<comment type="similarity">
    <text evidence="2">Belongs to the bacterial solute-binding protein 2 family.</text>
</comment>
<dbReference type="Proteomes" id="UP000265560">
    <property type="component" value="Chromosome"/>
</dbReference>
<evidence type="ECO:0000256" key="1">
    <source>
        <dbReference type="ARBA" id="ARBA00004196"/>
    </source>
</evidence>
<evidence type="ECO:0000256" key="3">
    <source>
        <dbReference type="ARBA" id="ARBA00022729"/>
    </source>
</evidence>
<keyword evidence="6" id="KW-1185">Reference proteome</keyword>
<dbReference type="OrthoDB" id="245475at2"/>
<dbReference type="EMBL" id="CP032419">
    <property type="protein sequence ID" value="AYC35073.1"/>
    <property type="molecule type" value="Genomic_DNA"/>
</dbReference>
<reference evidence="6" key="1">
    <citation type="submission" date="2018-09" db="EMBL/GenBank/DDBJ databases">
        <authorList>
            <person name="Zhu H."/>
        </authorList>
    </citation>
    <scope>NUCLEOTIDE SEQUENCE [LARGE SCALE GENOMIC DNA]</scope>
    <source>
        <strain evidence="6">K2W31S-8</strain>
    </source>
</reference>
<dbReference type="PANTHER" id="PTHR46847">
    <property type="entry name" value="D-ALLOSE-BINDING PERIPLASMIC PROTEIN-RELATED"/>
    <property type="match status" value="1"/>
</dbReference>
<accession>A0A385Z9V9</accession>
<dbReference type="SUPFAM" id="SSF53822">
    <property type="entry name" value="Periplasmic binding protein-like I"/>
    <property type="match status" value="1"/>
</dbReference>
<comment type="subcellular location">
    <subcellularLocation>
        <location evidence="1">Cell envelope</location>
    </subcellularLocation>
</comment>
<dbReference type="InterPro" id="IPR028082">
    <property type="entry name" value="Peripla_BP_I"/>
</dbReference>
<dbReference type="InterPro" id="IPR025997">
    <property type="entry name" value="SBP_2_dom"/>
</dbReference>
<dbReference type="Pfam" id="PF13407">
    <property type="entry name" value="Peripla_BP_4"/>
    <property type="match status" value="1"/>
</dbReference>
<dbReference type="GO" id="GO:0030246">
    <property type="term" value="F:carbohydrate binding"/>
    <property type="evidence" value="ECO:0007669"/>
    <property type="project" value="UniProtKB-ARBA"/>
</dbReference>
<gene>
    <name evidence="5" type="ORF">D3880_11050</name>
</gene>
<keyword evidence="3" id="KW-0732">Signal</keyword>
<evidence type="ECO:0000256" key="2">
    <source>
        <dbReference type="ARBA" id="ARBA00007639"/>
    </source>
</evidence>
<dbReference type="GO" id="GO:0055085">
    <property type="term" value="P:transmembrane transport"/>
    <property type="evidence" value="ECO:0007669"/>
    <property type="project" value="UniProtKB-ARBA"/>
</dbReference>
<dbReference type="Gene3D" id="3.40.50.2300">
    <property type="match status" value="2"/>
</dbReference>
<dbReference type="GO" id="GO:0030313">
    <property type="term" value="C:cell envelope"/>
    <property type="evidence" value="ECO:0007669"/>
    <property type="project" value="UniProtKB-SubCell"/>
</dbReference>
<dbReference type="RefSeq" id="WP_119895719.1">
    <property type="nucleotide sequence ID" value="NZ_CP032419.1"/>
</dbReference>
<sequence length="352" mass="39545">MIGCLLGVGGVHAASVVFLNPGRSNEVFWTSYSRFMQAAADSLGMELRILYAERDPHLMVRQAHQVLRGEQRPDYLLLVNEEYVGPEILRLAAHSGVKLFMVNSRLSADQQKSLGASREKYPNWIGSLVPNDEEAGYLMAKELIRVEQARSGKTPVELLAFSGVKSTPAAQRRELGLRKALAEHPEVRLRQMVQGEWKRQRAYEQAKVLLSRYPGVRLIWAANDEMAFGAMQALQERGGRPGHEVLFATLNNSPEVLQARIDGRVSVLVSGHFTLGGWAMVLLHDYDAGLDFALRGGKDRQDPLFMLLDPGQSKKLLQHVQQKGFNLDFRRFSAVGHPDMRDYQFSLRPLLD</sequence>
<evidence type="ECO:0000313" key="5">
    <source>
        <dbReference type="EMBL" id="AYC35073.1"/>
    </source>
</evidence>